<feature type="region of interest" description="Disordered" evidence="3">
    <location>
        <begin position="42"/>
        <end position="156"/>
    </location>
</feature>
<dbReference type="InterPro" id="IPR004088">
    <property type="entry name" value="KH_dom_type_1"/>
</dbReference>
<feature type="compositionally biased region" description="Polar residues" evidence="3">
    <location>
        <begin position="137"/>
        <end position="148"/>
    </location>
</feature>
<feature type="compositionally biased region" description="Acidic residues" evidence="3">
    <location>
        <begin position="42"/>
        <end position="73"/>
    </location>
</feature>
<dbReference type="AlphaFoldDB" id="A0A9W7EY29"/>
<organism evidence="5 6">
    <name type="scientific">Triparma laevis f. inornata</name>
    <dbReference type="NCBI Taxonomy" id="1714386"/>
    <lineage>
        <taxon>Eukaryota</taxon>
        <taxon>Sar</taxon>
        <taxon>Stramenopiles</taxon>
        <taxon>Ochrophyta</taxon>
        <taxon>Bolidophyceae</taxon>
        <taxon>Parmales</taxon>
        <taxon>Triparmaceae</taxon>
        <taxon>Triparma</taxon>
    </lineage>
</organism>
<accession>A0A9W7EY29</accession>
<feature type="region of interest" description="Disordered" evidence="3">
    <location>
        <begin position="469"/>
        <end position="592"/>
    </location>
</feature>
<dbReference type="InterPro" id="IPR036612">
    <property type="entry name" value="KH_dom_type_1_sf"/>
</dbReference>
<dbReference type="SMART" id="SM00513">
    <property type="entry name" value="SAP"/>
    <property type="match status" value="1"/>
</dbReference>
<evidence type="ECO:0000256" key="1">
    <source>
        <dbReference type="ARBA" id="ARBA00022737"/>
    </source>
</evidence>
<keyword evidence="2" id="KW-0694">RNA-binding</keyword>
<dbReference type="InterPro" id="IPR036361">
    <property type="entry name" value="SAP_dom_sf"/>
</dbReference>
<evidence type="ECO:0000313" key="5">
    <source>
        <dbReference type="EMBL" id="GMH94682.1"/>
    </source>
</evidence>
<evidence type="ECO:0000313" key="6">
    <source>
        <dbReference type="Proteomes" id="UP001162640"/>
    </source>
</evidence>
<dbReference type="Gene3D" id="3.30.1370.10">
    <property type="entry name" value="K Homology domain, type 1"/>
    <property type="match status" value="3"/>
</dbReference>
<dbReference type="SUPFAM" id="SSF54791">
    <property type="entry name" value="Eukaryotic type KH-domain (KH-domain type I)"/>
    <property type="match status" value="3"/>
</dbReference>
<feature type="compositionally biased region" description="Low complexity" evidence="3">
    <location>
        <begin position="77"/>
        <end position="86"/>
    </location>
</feature>
<protein>
    <recommendedName>
        <fullName evidence="4">SAP domain-containing protein</fullName>
    </recommendedName>
</protein>
<dbReference type="InterPro" id="IPR004087">
    <property type="entry name" value="KH_dom"/>
</dbReference>
<gene>
    <name evidence="5" type="ORF">TL16_g12974</name>
</gene>
<dbReference type="PROSITE" id="PS50084">
    <property type="entry name" value="KH_TYPE_1"/>
    <property type="match status" value="3"/>
</dbReference>
<dbReference type="GO" id="GO:0003723">
    <property type="term" value="F:RNA binding"/>
    <property type="evidence" value="ECO:0007669"/>
    <property type="project" value="UniProtKB-UniRule"/>
</dbReference>
<dbReference type="PANTHER" id="PTHR10288">
    <property type="entry name" value="KH DOMAIN CONTAINING RNA BINDING PROTEIN"/>
    <property type="match status" value="1"/>
</dbReference>
<feature type="compositionally biased region" description="Gly residues" evidence="3">
    <location>
        <begin position="479"/>
        <end position="515"/>
    </location>
</feature>
<evidence type="ECO:0000259" key="4">
    <source>
        <dbReference type="PROSITE" id="PS50800"/>
    </source>
</evidence>
<dbReference type="Proteomes" id="UP001162640">
    <property type="component" value="Unassembled WGS sequence"/>
</dbReference>
<keyword evidence="1" id="KW-0677">Repeat</keyword>
<feature type="compositionally biased region" description="Basic and acidic residues" evidence="3">
    <location>
        <begin position="519"/>
        <end position="558"/>
    </location>
</feature>
<evidence type="ECO:0000256" key="2">
    <source>
        <dbReference type="PROSITE-ProRule" id="PRU00117"/>
    </source>
</evidence>
<name>A0A9W7EY29_9STRA</name>
<reference evidence="6" key="1">
    <citation type="journal article" date="2023" name="Commun. Biol.">
        <title>Genome analysis of Parmales, the sister group of diatoms, reveals the evolutionary specialization of diatoms from phago-mixotrophs to photoautotrophs.</title>
        <authorList>
            <person name="Ban H."/>
            <person name="Sato S."/>
            <person name="Yoshikawa S."/>
            <person name="Yamada K."/>
            <person name="Nakamura Y."/>
            <person name="Ichinomiya M."/>
            <person name="Sato N."/>
            <person name="Blanc-Mathieu R."/>
            <person name="Endo H."/>
            <person name="Kuwata A."/>
            <person name="Ogata H."/>
        </authorList>
    </citation>
    <scope>NUCLEOTIDE SEQUENCE [LARGE SCALE GENOMIC DNA]</scope>
</reference>
<evidence type="ECO:0000256" key="3">
    <source>
        <dbReference type="SAM" id="MobiDB-lite"/>
    </source>
</evidence>
<dbReference type="EMBL" id="BLQM01000568">
    <property type="protein sequence ID" value="GMH94682.1"/>
    <property type="molecule type" value="Genomic_DNA"/>
</dbReference>
<proteinExistence type="predicted"/>
<comment type="caution">
    <text evidence="5">The sequence shown here is derived from an EMBL/GenBank/DDBJ whole genome shotgun (WGS) entry which is preliminary data.</text>
</comment>
<dbReference type="SUPFAM" id="SSF68906">
    <property type="entry name" value="SAP domain"/>
    <property type="match status" value="1"/>
</dbReference>
<feature type="compositionally biased region" description="Basic and acidic residues" evidence="3">
    <location>
        <begin position="92"/>
        <end position="102"/>
    </location>
</feature>
<dbReference type="Gene3D" id="1.10.720.30">
    <property type="entry name" value="SAP domain"/>
    <property type="match status" value="1"/>
</dbReference>
<dbReference type="Pfam" id="PF02037">
    <property type="entry name" value="SAP"/>
    <property type="match status" value="1"/>
</dbReference>
<dbReference type="PROSITE" id="PS50800">
    <property type="entry name" value="SAP"/>
    <property type="match status" value="1"/>
</dbReference>
<dbReference type="SMART" id="SM00322">
    <property type="entry name" value="KH"/>
    <property type="match status" value="3"/>
</dbReference>
<feature type="domain" description="SAP" evidence="4">
    <location>
        <begin position="8"/>
        <end position="42"/>
    </location>
</feature>
<dbReference type="CDD" id="cd00105">
    <property type="entry name" value="KH-I"/>
    <property type="match status" value="2"/>
</dbReference>
<sequence>MPTLATTLKSLKVAELKVKLKEKGLDVTGVKAVLIQRLVDAEEDVEAAEPEAEKEEEPEAEQVEEKVEEEETKPEETFTTTEPEPVATKKRSREDPGPEERTGPAPQKPKKSEITGPVNSFGYKQTSENKPGARPTRPSSWKMPSQNDKLPAAADVPFPPLEPVELTLVKKEEIGNGKFSETVIINSRYVGRVLGRGGETVRDLQNRCGCGIDLDQGVTGDEKHITFKGTPSGILLGKYLTSLLSCEYGYELPLPLLSASQNSVEVSDFVVGTIIGPSGKMIKHLQNVTNTRIQVEPKGVDGGIRKVTFTGEKGQVEIAMQLVGLLAEGNNLPFEYQPGALPRGANMMPRGIGGLAPSMGGPPLPFPQAIPVMGYNGMPVARPPVLSMMGAETSKKFPISKSVVGRVIGRRGSTVVDLEMRTNTKITTDQNGPDAIMSVVGGGANVEAAVLMIQDIIMIGPNHPYVGGGSYNPNQQGGPPMGGGGFGGPPGGFGGPPGGGFGGPPGGFGGAGGPQGQQEGREVSVDRRQEVSEDRLEEDLGSRLEEAGDMVRAEEYSRRAGSTEMAVEEEVEGKGSMETVAEEAGADLLREE</sequence>
<dbReference type="InterPro" id="IPR003034">
    <property type="entry name" value="SAP_dom"/>
</dbReference>
<dbReference type="Pfam" id="PF00013">
    <property type="entry name" value="KH_1"/>
    <property type="match status" value="3"/>
</dbReference>